<dbReference type="OrthoDB" id="2360723at2"/>
<feature type="transmembrane region" description="Helical" evidence="1">
    <location>
        <begin position="167"/>
        <end position="183"/>
    </location>
</feature>
<keyword evidence="1" id="KW-0472">Membrane</keyword>
<accession>A0A2N7AXV5</accession>
<sequence length="228" mass="25402">MKLWHKVVLITLGIVGLIGLLLLIWLNYRPIVINFFTNFDRQDLINLLRNQGKHNAVLFMAVIAIGSAIPGVPIAAIAILSGVCFGRWYGFGINIVGIVLGNLLAIYTLGLFPHKVKPSRFRPLADRLKNMHHPRMGLSIGYAIPMLPTLLVNYAALELHLSLKNKALCILIGSLPVSFLYAFGGDELIFGNIKAVIITVILILLLFGLYEIIRRDQKLNIQKNESRI</sequence>
<protein>
    <submittedName>
        <fullName evidence="3">DedA family protein</fullName>
    </submittedName>
</protein>
<keyword evidence="1" id="KW-0812">Transmembrane</keyword>
<evidence type="ECO:0000313" key="4">
    <source>
        <dbReference type="Proteomes" id="UP000235649"/>
    </source>
</evidence>
<dbReference type="Proteomes" id="UP000235649">
    <property type="component" value="Unassembled WGS sequence"/>
</dbReference>
<dbReference type="EMBL" id="NIPR01000001">
    <property type="protein sequence ID" value="PMD73913.1"/>
    <property type="molecule type" value="Genomic_DNA"/>
</dbReference>
<proteinExistence type="predicted"/>
<feature type="transmembrane region" description="Helical" evidence="1">
    <location>
        <begin position="56"/>
        <end position="79"/>
    </location>
</feature>
<feature type="transmembrane region" description="Helical" evidence="1">
    <location>
        <begin position="91"/>
        <end position="112"/>
    </location>
</feature>
<feature type="domain" description="VTT" evidence="2">
    <location>
        <begin position="72"/>
        <end position="186"/>
    </location>
</feature>
<evidence type="ECO:0000256" key="1">
    <source>
        <dbReference type="SAM" id="Phobius"/>
    </source>
</evidence>
<dbReference type="RefSeq" id="WP_102195024.1">
    <property type="nucleotide sequence ID" value="NZ_NIPR01000001.1"/>
</dbReference>
<comment type="caution">
    <text evidence="3">The sequence shown here is derived from an EMBL/GenBank/DDBJ whole genome shotgun (WGS) entry which is preliminary data.</text>
</comment>
<dbReference type="AlphaFoldDB" id="A0A2N7AXV5"/>
<keyword evidence="4" id="KW-1185">Reference proteome</keyword>
<evidence type="ECO:0000259" key="2">
    <source>
        <dbReference type="Pfam" id="PF09335"/>
    </source>
</evidence>
<evidence type="ECO:0000313" key="3">
    <source>
        <dbReference type="EMBL" id="PMD73913.1"/>
    </source>
</evidence>
<feature type="transmembrane region" description="Helical" evidence="1">
    <location>
        <begin position="189"/>
        <end position="213"/>
    </location>
</feature>
<dbReference type="Pfam" id="PF09335">
    <property type="entry name" value="VTT_dom"/>
    <property type="match status" value="1"/>
</dbReference>
<gene>
    <name evidence="3" type="ORF">CBP76_00785</name>
</gene>
<feature type="transmembrane region" description="Helical" evidence="1">
    <location>
        <begin position="7"/>
        <end position="28"/>
    </location>
</feature>
<keyword evidence="1" id="KW-1133">Transmembrane helix</keyword>
<name>A0A2N7AXV5_9LACO</name>
<dbReference type="InterPro" id="IPR032816">
    <property type="entry name" value="VTT_dom"/>
</dbReference>
<feature type="transmembrane region" description="Helical" evidence="1">
    <location>
        <begin position="136"/>
        <end position="155"/>
    </location>
</feature>
<reference evidence="3 4" key="1">
    <citation type="submission" date="2017-05" db="EMBL/GenBank/DDBJ databases">
        <title>Lactobacillus nurukis nov., sp. nov., isolated from nuruk.</title>
        <authorList>
            <person name="Kim S.-J."/>
        </authorList>
    </citation>
    <scope>NUCLEOTIDE SEQUENCE [LARGE SCALE GENOMIC DNA]</scope>
    <source>
        <strain evidence="3 4">SYF10-1a</strain>
    </source>
</reference>
<organism evidence="3 4">
    <name type="scientific">Companilactobacillus nuruki</name>
    <dbReference type="NCBI Taxonomy" id="1993540"/>
    <lineage>
        <taxon>Bacteria</taxon>
        <taxon>Bacillati</taxon>
        <taxon>Bacillota</taxon>
        <taxon>Bacilli</taxon>
        <taxon>Lactobacillales</taxon>
        <taxon>Lactobacillaceae</taxon>
        <taxon>Companilactobacillus</taxon>
    </lineage>
</organism>